<keyword evidence="4" id="KW-1185">Reference proteome</keyword>
<dbReference type="InterPro" id="IPR042277">
    <property type="entry name" value="IST1-like"/>
</dbReference>
<evidence type="ECO:0000256" key="1">
    <source>
        <dbReference type="ARBA" id="ARBA00005536"/>
    </source>
</evidence>
<dbReference type="AlphaFoldDB" id="G0S659"/>
<dbReference type="Gene3D" id="1.20.1260.60">
    <property type="entry name" value="Vacuolar protein sorting-associated protein Ist1"/>
    <property type="match status" value="1"/>
</dbReference>
<protein>
    <submittedName>
        <fullName evidence="3">Uncharacterized protein</fullName>
    </submittedName>
</protein>
<name>G0S659_CHATD</name>
<organism evidence="4">
    <name type="scientific">Chaetomium thermophilum (strain DSM 1495 / CBS 144.50 / IMI 039719)</name>
    <name type="common">Thermochaetoides thermophila</name>
    <dbReference type="NCBI Taxonomy" id="759272"/>
    <lineage>
        <taxon>Eukaryota</taxon>
        <taxon>Fungi</taxon>
        <taxon>Dikarya</taxon>
        <taxon>Ascomycota</taxon>
        <taxon>Pezizomycotina</taxon>
        <taxon>Sordariomycetes</taxon>
        <taxon>Sordariomycetidae</taxon>
        <taxon>Sordariales</taxon>
        <taxon>Chaetomiaceae</taxon>
        <taxon>Thermochaetoides</taxon>
    </lineage>
</organism>
<dbReference type="OrthoDB" id="29853at2759"/>
<comment type="similarity">
    <text evidence="1">Belongs to the IST1 family.</text>
</comment>
<accession>G0S659</accession>
<feature type="region of interest" description="Disordered" evidence="2">
    <location>
        <begin position="177"/>
        <end position="271"/>
    </location>
</feature>
<evidence type="ECO:0000256" key="2">
    <source>
        <dbReference type="SAM" id="MobiDB-lite"/>
    </source>
</evidence>
<dbReference type="FunFam" id="1.20.1260.60:FF:000002">
    <property type="entry name" value="Vacuolar protein sorting-associated protein IST1"/>
    <property type="match status" value="1"/>
</dbReference>
<dbReference type="Proteomes" id="UP000008066">
    <property type="component" value="Unassembled WGS sequence"/>
</dbReference>
<dbReference type="PANTHER" id="PTHR12161">
    <property type="entry name" value="IST1 FAMILY MEMBER"/>
    <property type="match status" value="1"/>
</dbReference>
<dbReference type="PANTHER" id="PTHR12161:SF5">
    <property type="entry name" value="IST1 HOMOLOG"/>
    <property type="match status" value="1"/>
</dbReference>
<dbReference type="GeneID" id="18257466"/>
<dbReference type="EMBL" id="GL988041">
    <property type="protein sequence ID" value="EGS21567.1"/>
    <property type="molecule type" value="Genomic_DNA"/>
</dbReference>
<evidence type="ECO:0000313" key="4">
    <source>
        <dbReference type="Proteomes" id="UP000008066"/>
    </source>
</evidence>
<gene>
    <name evidence="3" type="ORF">CTHT_0034280</name>
</gene>
<dbReference type="GO" id="GO:0015031">
    <property type="term" value="P:protein transport"/>
    <property type="evidence" value="ECO:0007669"/>
    <property type="project" value="InterPro"/>
</dbReference>
<reference evidence="3 4" key="1">
    <citation type="journal article" date="2011" name="Cell">
        <title>Insight into structure and assembly of the nuclear pore complex by utilizing the genome of a eukaryotic thermophile.</title>
        <authorList>
            <person name="Amlacher S."/>
            <person name="Sarges P."/>
            <person name="Flemming D."/>
            <person name="van Noort V."/>
            <person name="Kunze R."/>
            <person name="Devos D.P."/>
            <person name="Arumugam M."/>
            <person name="Bork P."/>
            <person name="Hurt E."/>
        </authorList>
    </citation>
    <scope>NUCLEOTIDE SEQUENCE [LARGE SCALE GENOMIC DNA]</scope>
    <source>
        <strain evidence="4">DSM 1495 / CBS 144.50 / IMI 039719</strain>
    </source>
</reference>
<proteinExistence type="inferred from homology"/>
<dbReference type="Pfam" id="PF03398">
    <property type="entry name" value="Ist1"/>
    <property type="match status" value="1"/>
</dbReference>
<dbReference type="STRING" id="759272.G0S659"/>
<dbReference type="KEGG" id="cthr:CTHT_0034280"/>
<sequence>MPPPSLTLVSRLKVQLKLAIARLRMVQKRDEALAKTQRRAMAQLLEQGKVESARIRVENIIRTDIITELHEILELYCELLLARAGLLEASPTCDPGLEEAVKSIIYAAPKTEIKELHQVRLLLAEKFGKEFVLAAMENADGKVSDKVIKKLSVAPPKEELVQGYLEEIAKAYGVNWPRKDSTDLGEPPDFVDSNEDGSSGGEKLKGNTLGDLASAEETRKKGDGVEEGLEEDSGTKAREALSKATPPKSFGPTNPVQVNPPSPSTDNIHPKVTLNKVELTPTRKSATGNGFTVRKLSDADDELARRFAALKRFCTPSMNMNTVDMVCQMDVILSVNNLDMVLPDELREHVDNTIPDGVTTLQLLQGYLQRFHHIPTMIAILEQIAIAEYVSDFYQVMSEHATNDLIFESFKKCEGGSDSH</sequence>
<dbReference type="eggNOG" id="KOG2027">
    <property type="taxonomic scope" value="Eukaryota"/>
</dbReference>
<dbReference type="InterPro" id="IPR005061">
    <property type="entry name" value="Ist1"/>
</dbReference>
<evidence type="ECO:0000313" key="3">
    <source>
        <dbReference type="EMBL" id="EGS21567.1"/>
    </source>
</evidence>
<dbReference type="OMA" id="HEVREFT"/>
<dbReference type="RefSeq" id="XP_006693863.1">
    <property type="nucleotide sequence ID" value="XM_006693800.1"/>
</dbReference>
<dbReference type="HOGENOM" id="CLU_037652_2_1_1"/>